<dbReference type="PRINTS" id="PR00449">
    <property type="entry name" value="RASTRNSFRMNG"/>
</dbReference>
<accession>A0A6A4RIF2</accession>
<name>A0A6A4RIF2_SCOMX</name>
<feature type="region of interest" description="Disordered" evidence="4">
    <location>
        <begin position="165"/>
        <end position="198"/>
    </location>
</feature>
<evidence type="ECO:0000256" key="3">
    <source>
        <dbReference type="ARBA" id="ARBA00023134"/>
    </source>
</evidence>
<feature type="compositionally biased region" description="Acidic residues" evidence="4">
    <location>
        <begin position="102"/>
        <end position="111"/>
    </location>
</feature>
<sequence>MWNLSVQQQQPDTLPPPALPLKSKSRKLTGTVSAEVTSFSQAAPSLPQRGVPLGVSLSGSLSDTTSHEVSEPQAESNASERCSPGVTYSELVESRSRSLDSTMEEEEEEEEYSNRLRSPSFTTSASYSTTPLRRVICQTYSLHQPAAQRPSADGDVEMLRSNPLYQSAEGSGGRSAQQRDDMYAEVPGRPTPTGPPEVSYEQITVIKGNTYESLDEMMTRNLLSTSGKNVRVQLEQSRLSSDRARFRPKEEEEEEEIAEVLLPNRDSRRKRESSARLLSVESNRISDKPLLSETMGTRDDEYDYLFKGEVKPFVVTCFLLRRPVVLIGDSGVGKSNLLSRFTRNEFNLESKSTIGVEFATRSIQVDGKTVKAQIWDTAGQERYRAITSA</sequence>
<comment type="similarity">
    <text evidence="1">Belongs to the small GTPase superfamily. Rab family.</text>
</comment>
<evidence type="ECO:0000256" key="2">
    <source>
        <dbReference type="ARBA" id="ARBA00022741"/>
    </source>
</evidence>
<dbReference type="Pfam" id="PF00071">
    <property type="entry name" value="Ras"/>
    <property type="match status" value="1"/>
</dbReference>
<dbReference type="InterPro" id="IPR050209">
    <property type="entry name" value="Rab_GTPases_membrane_traffic"/>
</dbReference>
<dbReference type="PROSITE" id="PS51419">
    <property type="entry name" value="RAB"/>
    <property type="match status" value="1"/>
</dbReference>
<dbReference type="FunFam" id="3.40.50.300:FF:001447">
    <property type="entry name" value="Ras-related protein Rab-1B"/>
    <property type="match status" value="1"/>
</dbReference>
<organism evidence="5 6">
    <name type="scientific">Scophthalmus maximus</name>
    <name type="common">Turbot</name>
    <name type="synonym">Psetta maxima</name>
    <dbReference type="NCBI Taxonomy" id="52904"/>
    <lineage>
        <taxon>Eukaryota</taxon>
        <taxon>Metazoa</taxon>
        <taxon>Chordata</taxon>
        <taxon>Craniata</taxon>
        <taxon>Vertebrata</taxon>
        <taxon>Euteleostomi</taxon>
        <taxon>Actinopterygii</taxon>
        <taxon>Neopterygii</taxon>
        <taxon>Teleostei</taxon>
        <taxon>Neoteleostei</taxon>
        <taxon>Acanthomorphata</taxon>
        <taxon>Carangaria</taxon>
        <taxon>Pleuronectiformes</taxon>
        <taxon>Pleuronectoidei</taxon>
        <taxon>Scophthalmidae</taxon>
        <taxon>Scophthalmus</taxon>
    </lineage>
</organism>
<dbReference type="SMART" id="SM00175">
    <property type="entry name" value="RAB"/>
    <property type="match status" value="1"/>
</dbReference>
<keyword evidence="2" id="KW-0547">Nucleotide-binding</keyword>
<keyword evidence="3" id="KW-0342">GTP-binding</keyword>
<dbReference type="InterPro" id="IPR001806">
    <property type="entry name" value="Small_GTPase"/>
</dbReference>
<comment type="caution">
    <text evidence="5">The sequence shown here is derived from an EMBL/GenBank/DDBJ whole genome shotgun (WGS) entry which is preliminary data.</text>
</comment>
<evidence type="ECO:0000256" key="4">
    <source>
        <dbReference type="SAM" id="MobiDB-lite"/>
    </source>
</evidence>
<proteinExistence type="inferred from homology"/>
<evidence type="ECO:0000313" key="6">
    <source>
        <dbReference type="Proteomes" id="UP000438429"/>
    </source>
</evidence>
<dbReference type="NCBIfam" id="TIGR00231">
    <property type="entry name" value="small_GTP"/>
    <property type="match status" value="1"/>
</dbReference>
<dbReference type="SUPFAM" id="SSF52540">
    <property type="entry name" value="P-loop containing nucleoside triphosphate hydrolases"/>
    <property type="match status" value="1"/>
</dbReference>
<evidence type="ECO:0000313" key="5">
    <source>
        <dbReference type="EMBL" id="KAF0022246.1"/>
    </source>
</evidence>
<feature type="compositionally biased region" description="Polar residues" evidence="4">
    <location>
        <begin position="1"/>
        <end position="12"/>
    </location>
</feature>
<feature type="compositionally biased region" description="Low complexity" evidence="4">
    <location>
        <begin position="50"/>
        <end position="62"/>
    </location>
</feature>
<feature type="compositionally biased region" description="Polar residues" evidence="4">
    <location>
        <begin position="115"/>
        <end position="127"/>
    </location>
</feature>
<evidence type="ECO:0000256" key="1">
    <source>
        <dbReference type="ARBA" id="ARBA00006270"/>
    </source>
</evidence>
<dbReference type="PANTHER" id="PTHR47979">
    <property type="entry name" value="DRAB11-RELATED"/>
    <property type="match status" value="1"/>
</dbReference>
<feature type="compositionally biased region" description="Basic and acidic residues" evidence="4">
    <location>
        <begin position="240"/>
        <end position="250"/>
    </location>
</feature>
<dbReference type="GO" id="GO:0003924">
    <property type="term" value="F:GTPase activity"/>
    <property type="evidence" value="ECO:0007669"/>
    <property type="project" value="InterPro"/>
</dbReference>
<dbReference type="InterPro" id="IPR005225">
    <property type="entry name" value="Small_GTP-bd"/>
</dbReference>
<dbReference type="Gene3D" id="3.40.50.300">
    <property type="entry name" value="P-loop containing nucleotide triphosphate hydrolases"/>
    <property type="match status" value="1"/>
</dbReference>
<dbReference type="GO" id="GO:0005525">
    <property type="term" value="F:GTP binding"/>
    <property type="evidence" value="ECO:0007669"/>
    <property type="project" value="UniProtKB-KW"/>
</dbReference>
<reference evidence="5 6" key="1">
    <citation type="submission" date="2019-06" db="EMBL/GenBank/DDBJ databases">
        <title>Draft genomes of female and male turbot (Scophthalmus maximus).</title>
        <authorList>
            <person name="Xu H."/>
            <person name="Xu X.-W."/>
            <person name="Shao C."/>
            <person name="Chen S."/>
        </authorList>
    </citation>
    <scope>NUCLEOTIDE SEQUENCE [LARGE SCALE GENOMIC DNA]</scope>
    <source>
        <strain evidence="5">Ysfricsl-2016a</strain>
        <tissue evidence="5">Blood</tissue>
    </source>
</reference>
<gene>
    <name evidence="5" type="ORF">F2P81_025508</name>
</gene>
<feature type="compositionally biased region" description="Polar residues" evidence="4">
    <location>
        <begin position="30"/>
        <end position="43"/>
    </location>
</feature>
<dbReference type="InterPro" id="IPR027417">
    <property type="entry name" value="P-loop_NTPase"/>
</dbReference>
<dbReference type="Proteomes" id="UP000438429">
    <property type="component" value="Unassembled WGS sequence"/>
</dbReference>
<feature type="region of interest" description="Disordered" evidence="4">
    <location>
        <begin position="234"/>
        <end position="258"/>
    </location>
</feature>
<protein>
    <submittedName>
        <fullName evidence="5">Uncharacterized protein</fullName>
    </submittedName>
</protein>
<feature type="region of interest" description="Disordered" evidence="4">
    <location>
        <begin position="1"/>
        <end position="127"/>
    </location>
</feature>
<dbReference type="EMBL" id="VEVO01000038">
    <property type="protein sequence ID" value="KAF0022246.1"/>
    <property type="molecule type" value="Genomic_DNA"/>
</dbReference>
<dbReference type="AlphaFoldDB" id="A0A6A4RIF2"/>